<dbReference type="AlphaFoldDB" id="A0A7G9R880"/>
<evidence type="ECO:0000313" key="12">
    <source>
        <dbReference type="Proteomes" id="UP000515947"/>
    </source>
</evidence>
<feature type="transmembrane region" description="Helical" evidence="9">
    <location>
        <begin position="129"/>
        <end position="148"/>
    </location>
</feature>
<sequence length="359" mass="36961">MDFLRKALLPVGCALLQTVSVGTGLPDRSPGSAAVAALLGIASGLALFARARAPFIALAATVVGYVAQLLVGGPALPVAVSVMVFVVGRGYTIEGSSPEHSPTWRAGALLGALLGVVAPLQVAGLGFEAAAYGLMCSVSGAAGLLVALKSGRDQQRRTELVMAERLRIARELHDVVGHGMGAITVQAGAARMAVAVGALDDATASLRDIEAAGRSVLREVRWLVTLLREEEHHGLRDLPDLVGNARRSGLDVTLEVDGDLGDVPAAAGEAAYRIVQEALTNVLRHAPGKEAEVAVRVADTLELEILDRGEAVGPASDVEEGNGLRGMRERAVSAGGVLSAGRTSTGRWAVHAELPLGRS</sequence>
<dbReference type="Proteomes" id="UP000515947">
    <property type="component" value="Chromosome"/>
</dbReference>
<evidence type="ECO:0000256" key="1">
    <source>
        <dbReference type="ARBA" id="ARBA00000085"/>
    </source>
</evidence>
<evidence type="ECO:0000256" key="9">
    <source>
        <dbReference type="SAM" id="Phobius"/>
    </source>
</evidence>
<gene>
    <name evidence="11" type="ORF">H9L09_14820</name>
</gene>
<dbReference type="PANTHER" id="PTHR24421">
    <property type="entry name" value="NITRATE/NITRITE SENSOR PROTEIN NARX-RELATED"/>
    <property type="match status" value="1"/>
</dbReference>
<protein>
    <recommendedName>
        <fullName evidence="2">histidine kinase</fullName>
        <ecNumber evidence="2">2.7.13.3</ecNumber>
    </recommendedName>
</protein>
<evidence type="ECO:0000259" key="10">
    <source>
        <dbReference type="Pfam" id="PF07730"/>
    </source>
</evidence>
<accession>A0A7G9R880</accession>
<organism evidence="11 12">
    <name type="scientific">Nocardioides mesophilus</name>
    <dbReference type="NCBI Taxonomy" id="433659"/>
    <lineage>
        <taxon>Bacteria</taxon>
        <taxon>Bacillati</taxon>
        <taxon>Actinomycetota</taxon>
        <taxon>Actinomycetes</taxon>
        <taxon>Propionibacteriales</taxon>
        <taxon>Nocardioidaceae</taxon>
        <taxon>Nocardioides</taxon>
    </lineage>
</organism>
<dbReference type="SUPFAM" id="SSF55874">
    <property type="entry name" value="ATPase domain of HSP90 chaperone/DNA topoisomerase II/histidine kinase"/>
    <property type="match status" value="1"/>
</dbReference>
<dbReference type="InterPro" id="IPR011712">
    <property type="entry name" value="Sig_transdc_His_kin_sub3_dim/P"/>
</dbReference>
<keyword evidence="7" id="KW-0067">ATP-binding</keyword>
<evidence type="ECO:0000256" key="3">
    <source>
        <dbReference type="ARBA" id="ARBA00022553"/>
    </source>
</evidence>
<feature type="domain" description="Signal transduction histidine kinase subgroup 3 dimerisation and phosphoacceptor" evidence="10">
    <location>
        <begin position="164"/>
        <end position="231"/>
    </location>
</feature>
<dbReference type="PANTHER" id="PTHR24421:SF10">
    <property type="entry name" value="NITRATE_NITRITE SENSOR PROTEIN NARQ"/>
    <property type="match status" value="1"/>
</dbReference>
<keyword evidence="9" id="KW-1133">Transmembrane helix</keyword>
<feature type="transmembrane region" description="Helical" evidence="9">
    <location>
        <begin position="76"/>
        <end position="92"/>
    </location>
</feature>
<dbReference type="GO" id="GO:0016020">
    <property type="term" value="C:membrane"/>
    <property type="evidence" value="ECO:0007669"/>
    <property type="project" value="InterPro"/>
</dbReference>
<keyword evidence="5" id="KW-0547">Nucleotide-binding</keyword>
<dbReference type="RefSeq" id="WP_187577645.1">
    <property type="nucleotide sequence ID" value="NZ_CP060713.1"/>
</dbReference>
<keyword evidence="3" id="KW-0597">Phosphoprotein</keyword>
<dbReference type="EMBL" id="CP060713">
    <property type="protein sequence ID" value="QNN51805.1"/>
    <property type="molecule type" value="Genomic_DNA"/>
</dbReference>
<reference evidence="11 12" key="1">
    <citation type="submission" date="2020-08" db="EMBL/GenBank/DDBJ databases">
        <title>Genome sequence of Nocardioides mesophilus KACC 16243T.</title>
        <authorList>
            <person name="Hyun D.-W."/>
            <person name="Bae J.-W."/>
        </authorList>
    </citation>
    <scope>NUCLEOTIDE SEQUENCE [LARGE SCALE GENOMIC DNA]</scope>
    <source>
        <strain evidence="11 12">KACC 16243</strain>
    </source>
</reference>
<dbReference type="InterPro" id="IPR050482">
    <property type="entry name" value="Sensor_HK_TwoCompSys"/>
</dbReference>
<feature type="transmembrane region" description="Helical" evidence="9">
    <location>
        <begin position="104"/>
        <end position="123"/>
    </location>
</feature>
<name>A0A7G9R880_9ACTN</name>
<evidence type="ECO:0000256" key="8">
    <source>
        <dbReference type="ARBA" id="ARBA00023012"/>
    </source>
</evidence>
<dbReference type="GO" id="GO:0005524">
    <property type="term" value="F:ATP binding"/>
    <property type="evidence" value="ECO:0007669"/>
    <property type="project" value="UniProtKB-KW"/>
</dbReference>
<dbReference type="EC" id="2.7.13.3" evidence="2"/>
<keyword evidence="8" id="KW-0902">Two-component regulatory system</keyword>
<dbReference type="Gene3D" id="1.20.5.1930">
    <property type="match status" value="1"/>
</dbReference>
<keyword evidence="9" id="KW-0812">Transmembrane</keyword>
<evidence type="ECO:0000313" key="11">
    <source>
        <dbReference type="EMBL" id="QNN51805.1"/>
    </source>
</evidence>
<dbReference type="Gene3D" id="3.30.565.10">
    <property type="entry name" value="Histidine kinase-like ATPase, C-terminal domain"/>
    <property type="match status" value="1"/>
</dbReference>
<evidence type="ECO:0000256" key="5">
    <source>
        <dbReference type="ARBA" id="ARBA00022741"/>
    </source>
</evidence>
<feature type="transmembrane region" description="Helical" evidence="9">
    <location>
        <begin position="32"/>
        <end position="48"/>
    </location>
</feature>
<keyword evidence="12" id="KW-1185">Reference proteome</keyword>
<evidence type="ECO:0000256" key="6">
    <source>
        <dbReference type="ARBA" id="ARBA00022777"/>
    </source>
</evidence>
<dbReference type="GO" id="GO:0000155">
    <property type="term" value="F:phosphorelay sensor kinase activity"/>
    <property type="evidence" value="ECO:0007669"/>
    <property type="project" value="InterPro"/>
</dbReference>
<feature type="transmembrane region" description="Helical" evidence="9">
    <location>
        <begin position="53"/>
        <end position="70"/>
    </location>
</feature>
<dbReference type="InterPro" id="IPR036890">
    <property type="entry name" value="HATPase_C_sf"/>
</dbReference>
<proteinExistence type="predicted"/>
<dbReference type="GO" id="GO:0046983">
    <property type="term" value="F:protein dimerization activity"/>
    <property type="evidence" value="ECO:0007669"/>
    <property type="project" value="InterPro"/>
</dbReference>
<evidence type="ECO:0000256" key="4">
    <source>
        <dbReference type="ARBA" id="ARBA00022679"/>
    </source>
</evidence>
<keyword evidence="4" id="KW-0808">Transferase</keyword>
<keyword evidence="9" id="KW-0472">Membrane</keyword>
<keyword evidence="6" id="KW-0418">Kinase</keyword>
<dbReference type="KEGG" id="nmes:H9L09_14820"/>
<dbReference type="Pfam" id="PF07730">
    <property type="entry name" value="HisKA_3"/>
    <property type="match status" value="1"/>
</dbReference>
<dbReference type="CDD" id="cd16917">
    <property type="entry name" value="HATPase_UhpB-NarQ-NarX-like"/>
    <property type="match status" value="1"/>
</dbReference>
<evidence type="ECO:0000256" key="2">
    <source>
        <dbReference type="ARBA" id="ARBA00012438"/>
    </source>
</evidence>
<comment type="catalytic activity">
    <reaction evidence="1">
        <text>ATP + protein L-histidine = ADP + protein N-phospho-L-histidine.</text>
        <dbReference type="EC" id="2.7.13.3"/>
    </reaction>
</comment>
<evidence type="ECO:0000256" key="7">
    <source>
        <dbReference type="ARBA" id="ARBA00022840"/>
    </source>
</evidence>